<proteinExistence type="predicted"/>
<dbReference type="EMBL" id="CAJVPT010024533">
    <property type="protein sequence ID" value="CAG8670979.1"/>
    <property type="molecule type" value="Genomic_DNA"/>
</dbReference>
<reference evidence="1" key="1">
    <citation type="submission" date="2021-06" db="EMBL/GenBank/DDBJ databases">
        <authorList>
            <person name="Kallberg Y."/>
            <person name="Tangrot J."/>
            <person name="Rosling A."/>
        </authorList>
    </citation>
    <scope>NUCLEOTIDE SEQUENCE</scope>
    <source>
        <strain evidence="1">CL356</strain>
    </source>
</reference>
<keyword evidence="2" id="KW-1185">Reference proteome</keyword>
<evidence type="ECO:0000313" key="2">
    <source>
        <dbReference type="Proteomes" id="UP000789525"/>
    </source>
</evidence>
<comment type="caution">
    <text evidence="1">The sequence shown here is derived from an EMBL/GenBank/DDBJ whole genome shotgun (WGS) entry which is preliminary data.</text>
</comment>
<name>A0ACA9NVX6_9GLOM</name>
<protein>
    <submittedName>
        <fullName evidence="1">3732_t:CDS:1</fullName>
    </submittedName>
</protein>
<sequence length="203" mass="23408">VNDSSQVKHLDASQISSTSTIFLRLCDDVEYTVDCTCTKIMIEECKNLVLIVNDKIITSMIEVWKSDNITLKLKTQVHTIQVDQCGSIRIQYESVENFHSVVWNNTREIELKLSEGGEEKYTLSTGDLHLSSSRESVDVENVKPPEDKDQEDSINEAKPLNPYQYIIRLINDQLTTEELIRAEKGFPTTEREWTDWKRKNNIP</sequence>
<gene>
    <name evidence="1" type="ORF">ACOLOM_LOCUS8952</name>
</gene>
<evidence type="ECO:0000313" key="1">
    <source>
        <dbReference type="EMBL" id="CAG8670979.1"/>
    </source>
</evidence>
<feature type="non-terminal residue" evidence="1">
    <location>
        <position position="1"/>
    </location>
</feature>
<accession>A0ACA9NVX6</accession>
<dbReference type="Proteomes" id="UP000789525">
    <property type="component" value="Unassembled WGS sequence"/>
</dbReference>
<organism evidence="1 2">
    <name type="scientific">Acaulospora colombiana</name>
    <dbReference type="NCBI Taxonomy" id="27376"/>
    <lineage>
        <taxon>Eukaryota</taxon>
        <taxon>Fungi</taxon>
        <taxon>Fungi incertae sedis</taxon>
        <taxon>Mucoromycota</taxon>
        <taxon>Glomeromycotina</taxon>
        <taxon>Glomeromycetes</taxon>
        <taxon>Diversisporales</taxon>
        <taxon>Acaulosporaceae</taxon>
        <taxon>Acaulospora</taxon>
    </lineage>
</organism>